<dbReference type="SMART" id="SM00347">
    <property type="entry name" value="HTH_MARR"/>
    <property type="match status" value="1"/>
</dbReference>
<dbReference type="Pfam" id="PF12802">
    <property type="entry name" value="MarR_2"/>
    <property type="match status" value="1"/>
</dbReference>
<keyword evidence="2" id="KW-0238">DNA-binding</keyword>
<sequence length="200" mass="22382">MASRNERLKQDLAAAGVDPEAVDYAFRVDAVLQRWRRRFQKRELGQRAIADMGLPIDLSQLDALTVIWSPANEYDDGGEGEIMVGTVAQRLAVDPSRASRIVSELIRRGLVTRGVSQHDARRAILQLTPLGETLVETVREYKFLFMGAFLAGWTPEERADFLPLLDRFSSWSTGPDDADGRIAAEIEKLRRSVSDLTIPD</sequence>
<dbReference type="PANTHER" id="PTHR33164">
    <property type="entry name" value="TRANSCRIPTIONAL REGULATOR, MARR FAMILY"/>
    <property type="match status" value="1"/>
</dbReference>
<evidence type="ECO:0000259" key="1">
    <source>
        <dbReference type="PROSITE" id="PS50995"/>
    </source>
</evidence>
<dbReference type="KEGG" id="salo:EF888_02845"/>
<organism evidence="2 3">
    <name type="scientific">Silicimonas algicola</name>
    <dbReference type="NCBI Taxonomy" id="1826607"/>
    <lineage>
        <taxon>Bacteria</taxon>
        <taxon>Pseudomonadati</taxon>
        <taxon>Pseudomonadota</taxon>
        <taxon>Alphaproteobacteria</taxon>
        <taxon>Rhodobacterales</taxon>
        <taxon>Paracoccaceae</taxon>
    </lineage>
</organism>
<evidence type="ECO:0000313" key="2">
    <source>
        <dbReference type="EMBL" id="PWK58465.1"/>
    </source>
</evidence>
<dbReference type="InterPro" id="IPR000835">
    <property type="entry name" value="HTH_MarR-typ"/>
</dbReference>
<dbReference type="RefSeq" id="WP_109757357.1">
    <property type="nucleotide sequence ID" value="NZ_CP034588.1"/>
</dbReference>
<dbReference type="PROSITE" id="PS50995">
    <property type="entry name" value="HTH_MARR_2"/>
    <property type="match status" value="1"/>
</dbReference>
<dbReference type="InterPro" id="IPR036390">
    <property type="entry name" value="WH_DNA-bd_sf"/>
</dbReference>
<evidence type="ECO:0000313" key="3">
    <source>
        <dbReference type="Proteomes" id="UP000245390"/>
    </source>
</evidence>
<comment type="caution">
    <text evidence="2">The sequence shown here is derived from an EMBL/GenBank/DDBJ whole genome shotgun (WGS) entry which is preliminary data.</text>
</comment>
<protein>
    <submittedName>
        <fullName evidence="2">DNA-binding MarR family transcriptional regulator</fullName>
    </submittedName>
</protein>
<dbReference type="SUPFAM" id="SSF46785">
    <property type="entry name" value="Winged helix' DNA-binding domain"/>
    <property type="match status" value="1"/>
</dbReference>
<proteinExistence type="predicted"/>
<dbReference type="EMBL" id="QGGV01000001">
    <property type="protein sequence ID" value="PWK58465.1"/>
    <property type="molecule type" value="Genomic_DNA"/>
</dbReference>
<dbReference type="AlphaFoldDB" id="A0A316GE06"/>
<gene>
    <name evidence="2" type="ORF">C8D95_101279</name>
</gene>
<keyword evidence="3" id="KW-1185">Reference proteome</keyword>
<name>A0A316GE06_9RHOB</name>
<accession>A0A316GE06</accession>
<dbReference type="Proteomes" id="UP000245390">
    <property type="component" value="Unassembled WGS sequence"/>
</dbReference>
<dbReference type="GO" id="GO:0003677">
    <property type="term" value="F:DNA binding"/>
    <property type="evidence" value="ECO:0007669"/>
    <property type="project" value="UniProtKB-KW"/>
</dbReference>
<feature type="domain" description="HTH marR-type" evidence="1">
    <location>
        <begin position="25"/>
        <end position="170"/>
    </location>
</feature>
<dbReference type="OrthoDB" id="7774677at2"/>
<dbReference type="InterPro" id="IPR036388">
    <property type="entry name" value="WH-like_DNA-bd_sf"/>
</dbReference>
<dbReference type="PANTHER" id="PTHR33164:SF57">
    <property type="entry name" value="MARR-FAMILY TRANSCRIPTIONAL REGULATOR"/>
    <property type="match status" value="1"/>
</dbReference>
<dbReference type="InterPro" id="IPR039422">
    <property type="entry name" value="MarR/SlyA-like"/>
</dbReference>
<reference evidence="2 3" key="1">
    <citation type="submission" date="2018-05" db="EMBL/GenBank/DDBJ databases">
        <title>Genomic Encyclopedia of Type Strains, Phase IV (KMG-IV): sequencing the most valuable type-strain genomes for metagenomic binning, comparative biology and taxonomic classification.</title>
        <authorList>
            <person name="Goeker M."/>
        </authorList>
    </citation>
    <scope>NUCLEOTIDE SEQUENCE [LARGE SCALE GENOMIC DNA]</scope>
    <source>
        <strain evidence="2 3">DSM 103371</strain>
    </source>
</reference>
<dbReference type="GO" id="GO:0006950">
    <property type="term" value="P:response to stress"/>
    <property type="evidence" value="ECO:0007669"/>
    <property type="project" value="TreeGrafter"/>
</dbReference>
<dbReference type="Gene3D" id="1.10.10.10">
    <property type="entry name" value="Winged helix-like DNA-binding domain superfamily/Winged helix DNA-binding domain"/>
    <property type="match status" value="1"/>
</dbReference>
<dbReference type="GO" id="GO:0003700">
    <property type="term" value="F:DNA-binding transcription factor activity"/>
    <property type="evidence" value="ECO:0007669"/>
    <property type="project" value="InterPro"/>
</dbReference>